<dbReference type="AlphaFoldDB" id="A0A2I0X3U9"/>
<keyword evidence="2" id="KW-0812">Transmembrane</keyword>
<gene>
    <name evidence="3" type="ORF">MA16_Dca019596</name>
</gene>
<dbReference type="Proteomes" id="UP000233837">
    <property type="component" value="Unassembled WGS sequence"/>
</dbReference>
<sequence>MMEIGNRDFEPSRSIPENKGFAGEAKSGGIGVAFEEVKGKPEPSDGFVVLDIESLALLAAASASSPILETCEKDSIAGNQTPLKKTLSKKGSQRGGERRTADCVAAASAAATDRESLSILIHVATDGEAAALPPAKTPTLAFVGAGGRSRRIAGRRQVPRLDPRRVVVLFATLSSMGTLILLYFTLSLGKMPGSNTNAR</sequence>
<evidence type="ECO:0000313" key="4">
    <source>
        <dbReference type="Proteomes" id="UP000233837"/>
    </source>
</evidence>
<feature type="region of interest" description="Disordered" evidence="1">
    <location>
        <begin position="1"/>
        <end position="26"/>
    </location>
</feature>
<dbReference type="OrthoDB" id="683938at2759"/>
<dbReference type="EMBL" id="KZ502183">
    <property type="protein sequence ID" value="PKU82567.1"/>
    <property type="molecule type" value="Genomic_DNA"/>
</dbReference>
<reference evidence="3 4" key="1">
    <citation type="journal article" date="2016" name="Sci. Rep.">
        <title>The Dendrobium catenatum Lindl. genome sequence provides insights into polysaccharide synthase, floral development and adaptive evolution.</title>
        <authorList>
            <person name="Zhang G.Q."/>
            <person name="Xu Q."/>
            <person name="Bian C."/>
            <person name="Tsai W.C."/>
            <person name="Yeh C.M."/>
            <person name="Liu K.W."/>
            <person name="Yoshida K."/>
            <person name="Zhang L.S."/>
            <person name="Chang S.B."/>
            <person name="Chen F."/>
            <person name="Shi Y."/>
            <person name="Su Y.Y."/>
            <person name="Zhang Y.Q."/>
            <person name="Chen L.J."/>
            <person name="Yin Y."/>
            <person name="Lin M."/>
            <person name="Huang H."/>
            <person name="Deng H."/>
            <person name="Wang Z.W."/>
            <person name="Zhu S.L."/>
            <person name="Zhao X."/>
            <person name="Deng C."/>
            <person name="Niu S.C."/>
            <person name="Huang J."/>
            <person name="Wang M."/>
            <person name="Liu G.H."/>
            <person name="Yang H.J."/>
            <person name="Xiao X.J."/>
            <person name="Hsiao Y.Y."/>
            <person name="Wu W.L."/>
            <person name="Chen Y.Y."/>
            <person name="Mitsuda N."/>
            <person name="Ohme-Takagi M."/>
            <person name="Luo Y.B."/>
            <person name="Van de Peer Y."/>
            <person name="Liu Z.J."/>
        </authorList>
    </citation>
    <scope>NUCLEOTIDE SEQUENCE [LARGE SCALE GENOMIC DNA]</scope>
    <source>
        <tissue evidence="3">The whole plant</tissue>
    </source>
</reference>
<keyword evidence="4" id="KW-1185">Reference proteome</keyword>
<name>A0A2I0X3U9_9ASPA</name>
<keyword evidence="2" id="KW-0472">Membrane</keyword>
<dbReference type="PANTHER" id="PTHR34064:SF3">
    <property type="entry name" value="OS04G0672300 PROTEIN"/>
    <property type="match status" value="1"/>
</dbReference>
<feature type="compositionally biased region" description="Basic and acidic residues" evidence="1">
    <location>
        <begin position="1"/>
        <end position="11"/>
    </location>
</feature>
<evidence type="ECO:0000256" key="1">
    <source>
        <dbReference type="SAM" id="MobiDB-lite"/>
    </source>
</evidence>
<evidence type="ECO:0000256" key="2">
    <source>
        <dbReference type="SAM" id="Phobius"/>
    </source>
</evidence>
<reference evidence="3 4" key="2">
    <citation type="journal article" date="2017" name="Nature">
        <title>The Apostasia genome and the evolution of orchids.</title>
        <authorList>
            <person name="Zhang G.Q."/>
            <person name="Liu K.W."/>
            <person name="Li Z."/>
            <person name="Lohaus R."/>
            <person name="Hsiao Y.Y."/>
            <person name="Niu S.C."/>
            <person name="Wang J.Y."/>
            <person name="Lin Y.C."/>
            <person name="Xu Q."/>
            <person name="Chen L.J."/>
            <person name="Yoshida K."/>
            <person name="Fujiwara S."/>
            <person name="Wang Z.W."/>
            <person name="Zhang Y.Q."/>
            <person name="Mitsuda N."/>
            <person name="Wang M."/>
            <person name="Liu G.H."/>
            <person name="Pecoraro L."/>
            <person name="Huang H.X."/>
            <person name="Xiao X.J."/>
            <person name="Lin M."/>
            <person name="Wu X.Y."/>
            <person name="Wu W.L."/>
            <person name="Chen Y.Y."/>
            <person name="Chang S.B."/>
            <person name="Sakamoto S."/>
            <person name="Ohme-Takagi M."/>
            <person name="Yagi M."/>
            <person name="Zeng S.J."/>
            <person name="Shen C.Y."/>
            <person name="Yeh C.M."/>
            <person name="Luo Y.B."/>
            <person name="Tsai W.C."/>
            <person name="Van de Peer Y."/>
            <person name="Liu Z.J."/>
        </authorList>
    </citation>
    <scope>NUCLEOTIDE SEQUENCE [LARGE SCALE GENOMIC DNA]</scope>
    <source>
        <tissue evidence="3">The whole plant</tissue>
    </source>
</reference>
<accession>A0A2I0X3U9</accession>
<organism evidence="3 4">
    <name type="scientific">Dendrobium catenatum</name>
    <dbReference type="NCBI Taxonomy" id="906689"/>
    <lineage>
        <taxon>Eukaryota</taxon>
        <taxon>Viridiplantae</taxon>
        <taxon>Streptophyta</taxon>
        <taxon>Embryophyta</taxon>
        <taxon>Tracheophyta</taxon>
        <taxon>Spermatophyta</taxon>
        <taxon>Magnoliopsida</taxon>
        <taxon>Liliopsida</taxon>
        <taxon>Asparagales</taxon>
        <taxon>Orchidaceae</taxon>
        <taxon>Epidendroideae</taxon>
        <taxon>Malaxideae</taxon>
        <taxon>Dendrobiinae</taxon>
        <taxon>Dendrobium</taxon>
    </lineage>
</organism>
<proteinExistence type="predicted"/>
<evidence type="ECO:0000313" key="3">
    <source>
        <dbReference type="EMBL" id="PKU82567.1"/>
    </source>
</evidence>
<feature type="transmembrane region" description="Helical" evidence="2">
    <location>
        <begin position="166"/>
        <end position="186"/>
    </location>
</feature>
<keyword evidence="2" id="KW-1133">Transmembrane helix</keyword>
<protein>
    <submittedName>
        <fullName evidence="3">Uncharacterized protein</fullName>
    </submittedName>
</protein>
<dbReference type="PANTHER" id="PTHR34064">
    <property type="entry name" value="OS04G0672300 PROTEIN"/>
    <property type="match status" value="1"/>
</dbReference>